<evidence type="ECO:0000256" key="4">
    <source>
        <dbReference type="PROSITE-ProRule" id="PRU01091"/>
    </source>
</evidence>
<dbReference type="GO" id="GO:0000160">
    <property type="term" value="P:phosphorelay signal transduction system"/>
    <property type="evidence" value="ECO:0007669"/>
    <property type="project" value="InterPro"/>
</dbReference>
<dbReference type="GO" id="GO:0003677">
    <property type="term" value="F:DNA binding"/>
    <property type="evidence" value="ECO:0007669"/>
    <property type="project" value="UniProtKB-UniRule"/>
</dbReference>
<dbReference type="SUPFAM" id="SSF46894">
    <property type="entry name" value="C-terminal effector domain of the bipartite response regulators"/>
    <property type="match status" value="1"/>
</dbReference>
<accession>A0A223KKS5</accession>
<dbReference type="RefSeq" id="WP_066421382.1">
    <property type="nucleotide sequence ID" value="NZ_CP018866.1"/>
</dbReference>
<organism evidence="6 7">
    <name type="scientific">Sutcliffiella cohnii</name>
    <dbReference type="NCBI Taxonomy" id="33932"/>
    <lineage>
        <taxon>Bacteria</taxon>
        <taxon>Bacillati</taxon>
        <taxon>Bacillota</taxon>
        <taxon>Bacilli</taxon>
        <taxon>Bacillales</taxon>
        <taxon>Bacillaceae</taxon>
        <taxon>Sutcliffiella</taxon>
    </lineage>
</organism>
<keyword evidence="3" id="KW-0804">Transcription</keyword>
<dbReference type="Proteomes" id="UP000215224">
    <property type="component" value="Chromosome"/>
</dbReference>
<dbReference type="AlphaFoldDB" id="A0A223KKS5"/>
<protein>
    <recommendedName>
        <fullName evidence="5">OmpR/PhoB-type domain-containing protein</fullName>
    </recommendedName>
</protein>
<proteinExistence type="predicted"/>
<evidence type="ECO:0000256" key="1">
    <source>
        <dbReference type="ARBA" id="ARBA00023015"/>
    </source>
</evidence>
<dbReference type="InterPro" id="IPR016032">
    <property type="entry name" value="Sig_transdc_resp-reg_C-effctor"/>
</dbReference>
<dbReference type="PROSITE" id="PS51755">
    <property type="entry name" value="OMPR_PHOB"/>
    <property type="match status" value="1"/>
</dbReference>
<feature type="DNA-binding region" description="OmpR/PhoB-type" evidence="4">
    <location>
        <begin position="1"/>
        <end position="92"/>
    </location>
</feature>
<dbReference type="GO" id="GO:0006355">
    <property type="term" value="P:regulation of DNA-templated transcription"/>
    <property type="evidence" value="ECO:0007669"/>
    <property type="project" value="InterPro"/>
</dbReference>
<dbReference type="SMART" id="SM00862">
    <property type="entry name" value="Trans_reg_C"/>
    <property type="match status" value="1"/>
</dbReference>
<evidence type="ECO:0000313" key="6">
    <source>
        <dbReference type="EMBL" id="AST89974.1"/>
    </source>
</evidence>
<dbReference type="InterPro" id="IPR001867">
    <property type="entry name" value="OmpR/PhoB-type_DNA-bd"/>
</dbReference>
<feature type="domain" description="OmpR/PhoB-type" evidence="5">
    <location>
        <begin position="1"/>
        <end position="92"/>
    </location>
</feature>
<evidence type="ECO:0000256" key="3">
    <source>
        <dbReference type="ARBA" id="ARBA00023163"/>
    </source>
</evidence>
<dbReference type="EMBL" id="CP018866">
    <property type="protein sequence ID" value="AST89974.1"/>
    <property type="molecule type" value="Genomic_DNA"/>
</dbReference>
<evidence type="ECO:0000313" key="7">
    <source>
        <dbReference type="Proteomes" id="UP000215224"/>
    </source>
</evidence>
<reference evidence="6 7" key="1">
    <citation type="submission" date="2016-12" db="EMBL/GenBank/DDBJ databases">
        <title>The whole genome sequencing and assembly of Bacillus cohnii DSM 6307T strain.</title>
        <authorList>
            <person name="Lee Y.-J."/>
            <person name="Yi H."/>
            <person name="Bahn Y.-S."/>
            <person name="Kim J.F."/>
            <person name="Lee D.-W."/>
        </authorList>
    </citation>
    <scope>NUCLEOTIDE SEQUENCE [LARGE SCALE GENOMIC DNA]</scope>
    <source>
        <strain evidence="6 7">DSM 6307</strain>
    </source>
</reference>
<name>A0A223KKS5_9BACI</name>
<dbReference type="Gene3D" id="1.10.10.10">
    <property type="entry name" value="Winged helix-like DNA-binding domain superfamily/Winged helix DNA-binding domain"/>
    <property type="match status" value="1"/>
</dbReference>
<dbReference type="CDD" id="cd00383">
    <property type="entry name" value="trans_reg_C"/>
    <property type="match status" value="1"/>
</dbReference>
<evidence type="ECO:0000259" key="5">
    <source>
        <dbReference type="PROSITE" id="PS51755"/>
    </source>
</evidence>
<keyword evidence="2 4" id="KW-0238">DNA-binding</keyword>
<sequence length="376" mass="44093">MSISFNLNEYSITIEGTTLKLLRKEFLLLDFLYQNKNQTLTRDQLLQAVWPLQVPSDRTVDDHIYRLRKKLKKWDNVVTIETVKGLGYKLVLYVPFHESHEIAHDMEFQSLTKNLISKYHLYGHGQAIQQLIDGSTFGIQLDDKHRLLVNFLQGDFLSILHSAELTNKEKALPLFGLYLLLEKDTKLVDYYLTNLELKQYFGEDDKEEIDLIRILFELRKGNNDLAKSLLIQADSNISPKLVGFYGFFQINWLTYAISIKDWDLAEQKIDVLSSFFEQHPFQREYGLFLTLKGIYHFYVKRKVIAVNYFTQAFTVLKKTKFAFPTIHALYIADILRVKDISEEASEMLAMKTEEVYEQYELPLLTIKIKKFLDSIL</sequence>
<dbReference type="STRING" id="1314751.GCA_001591425_04764"/>
<keyword evidence="7" id="KW-1185">Reference proteome</keyword>
<dbReference type="KEGG" id="bcoh:BC6307_01100"/>
<dbReference type="InterPro" id="IPR036388">
    <property type="entry name" value="WH-like_DNA-bd_sf"/>
</dbReference>
<keyword evidence="1" id="KW-0805">Transcription regulation</keyword>
<gene>
    <name evidence="6" type="ORF">BC6307_01100</name>
</gene>
<evidence type="ECO:0000256" key="2">
    <source>
        <dbReference type="ARBA" id="ARBA00023125"/>
    </source>
</evidence>
<dbReference type="Pfam" id="PF00486">
    <property type="entry name" value="Trans_reg_C"/>
    <property type="match status" value="1"/>
</dbReference>